<dbReference type="EMBL" id="UOFZ01000158">
    <property type="protein sequence ID" value="VAX14126.1"/>
    <property type="molecule type" value="Genomic_DNA"/>
</dbReference>
<dbReference type="Pfam" id="PF08238">
    <property type="entry name" value="Sel1"/>
    <property type="match status" value="2"/>
</dbReference>
<gene>
    <name evidence="2" type="ORF">MNBD_GAMMA24-2531</name>
</gene>
<dbReference type="PANTHER" id="PTHR43628">
    <property type="entry name" value="ACTIVATOR OF C KINASE PROTEIN 1-RELATED"/>
    <property type="match status" value="1"/>
</dbReference>
<dbReference type="SMART" id="SM00671">
    <property type="entry name" value="SEL1"/>
    <property type="match status" value="2"/>
</dbReference>
<dbReference type="InterPro" id="IPR052945">
    <property type="entry name" value="Mitotic_Regulator"/>
</dbReference>
<dbReference type="SUPFAM" id="SSF81901">
    <property type="entry name" value="HCP-like"/>
    <property type="match status" value="1"/>
</dbReference>
<reference evidence="2" key="1">
    <citation type="submission" date="2018-06" db="EMBL/GenBank/DDBJ databases">
        <authorList>
            <person name="Zhirakovskaya E."/>
        </authorList>
    </citation>
    <scope>NUCLEOTIDE SEQUENCE</scope>
</reference>
<evidence type="ECO:0008006" key="3">
    <source>
        <dbReference type="Google" id="ProtNLM"/>
    </source>
</evidence>
<sequence>MRLRLIRVLVLPIFLFCYAFSISANAEEFNQFKLDMILAKRGDPVAQFYVAGDYEEGRGIHKDLLKAFEWYKTAANKKHNGAQFKLGEFYENGWGVKADKEKALFWYKKAEQNGSRRAKKYLNKLELGKQVEASNRAKKELDRKRRLAAEKAKKEKQRHLAAERGKRERQARQTRARERTRHKKVLIAKSSPAASLSVSSRRKKLSAQDKTAAITNYMQVLLNNKWHSKTAVAELLPSALNNCLKSSDKELVCFSHEQRAVIGDSEITFTSKSVINSFKHNGDFRVRYYFNVLDVHAASTPAKPVDGFGLREQKGWQEPEQSMQCHINNRKKLKCVHGGHDFYFQS</sequence>
<feature type="compositionally biased region" description="Basic and acidic residues" evidence="1">
    <location>
        <begin position="135"/>
        <end position="177"/>
    </location>
</feature>
<evidence type="ECO:0000313" key="2">
    <source>
        <dbReference type="EMBL" id="VAX14126.1"/>
    </source>
</evidence>
<feature type="region of interest" description="Disordered" evidence="1">
    <location>
        <begin position="134"/>
        <end position="181"/>
    </location>
</feature>
<dbReference type="PANTHER" id="PTHR43628:SF1">
    <property type="entry name" value="CHITIN SYNTHASE REGULATORY FACTOR 2-RELATED"/>
    <property type="match status" value="1"/>
</dbReference>
<proteinExistence type="predicted"/>
<evidence type="ECO:0000256" key="1">
    <source>
        <dbReference type="SAM" id="MobiDB-lite"/>
    </source>
</evidence>
<organism evidence="2">
    <name type="scientific">hydrothermal vent metagenome</name>
    <dbReference type="NCBI Taxonomy" id="652676"/>
    <lineage>
        <taxon>unclassified sequences</taxon>
        <taxon>metagenomes</taxon>
        <taxon>ecological metagenomes</taxon>
    </lineage>
</organism>
<dbReference type="InterPro" id="IPR011990">
    <property type="entry name" value="TPR-like_helical_dom_sf"/>
</dbReference>
<dbReference type="Gene3D" id="1.25.40.10">
    <property type="entry name" value="Tetratricopeptide repeat domain"/>
    <property type="match status" value="1"/>
</dbReference>
<protein>
    <recommendedName>
        <fullName evidence="3">TETRATRICOPEPTIDE REPEAT FAMILY PROTEIN</fullName>
    </recommendedName>
</protein>
<name>A0A3B1B749_9ZZZZ</name>
<dbReference type="InterPro" id="IPR006597">
    <property type="entry name" value="Sel1-like"/>
</dbReference>
<accession>A0A3B1B749</accession>
<dbReference type="AlphaFoldDB" id="A0A3B1B749"/>